<gene>
    <name evidence="1" type="ORF">BaRGS_00001399</name>
</gene>
<evidence type="ECO:0000313" key="2">
    <source>
        <dbReference type="Proteomes" id="UP001519460"/>
    </source>
</evidence>
<proteinExistence type="predicted"/>
<dbReference type="EMBL" id="JACVVK020000004">
    <property type="protein sequence ID" value="KAK7507464.1"/>
    <property type="molecule type" value="Genomic_DNA"/>
</dbReference>
<sequence>MRKDRETMVHLSLRPFLGAASLARYGHPTEPVPEGGGNGAWTQTRREYSSYNAAVPYSQYSTGYPDPTWSVRYGAGGLLNTPYYYAHTVRNEPATTAASPSKT</sequence>
<evidence type="ECO:0000313" key="1">
    <source>
        <dbReference type="EMBL" id="KAK7507464.1"/>
    </source>
</evidence>
<name>A0ABD0M6Q2_9CAEN</name>
<accession>A0ABD0M6Q2</accession>
<reference evidence="1 2" key="1">
    <citation type="journal article" date="2023" name="Sci. Data">
        <title>Genome assembly of the Korean intertidal mud-creeper Batillaria attramentaria.</title>
        <authorList>
            <person name="Patra A.K."/>
            <person name="Ho P.T."/>
            <person name="Jun S."/>
            <person name="Lee S.J."/>
            <person name="Kim Y."/>
            <person name="Won Y.J."/>
        </authorList>
    </citation>
    <scope>NUCLEOTIDE SEQUENCE [LARGE SCALE GENOMIC DNA]</scope>
    <source>
        <strain evidence="1">Wonlab-2016</strain>
    </source>
</reference>
<dbReference type="Proteomes" id="UP001519460">
    <property type="component" value="Unassembled WGS sequence"/>
</dbReference>
<dbReference type="AlphaFoldDB" id="A0ABD0M6Q2"/>
<protein>
    <submittedName>
        <fullName evidence="1">Uncharacterized protein</fullName>
    </submittedName>
</protein>
<organism evidence="1 2">
    <name type="scientific">Batillaria attramentaria</name>
    <dbReference type="NCBI Taxonomy" id="370345"/>
    <lineage>
        <taxon>Eukaryota</taxon>
        <taxon>Metazoa</taxon>
        <taxon>Spiralia</taxon>
        <taxon>Lophotrochozoa</taxon>
        <taxon>Mollusca</taxon>
        <taxon>Gastropoda</taxon>
        <taxon>Caenogastropoda</taxon>
        <taxon>Sorbeoconcha</taxon>
        <taxon>Cerithioidea</taxon>
        <taxon>Batillariidae</taxon>
        <taxon>Batillaria</taxon>
    </lineage>
</organism>
<keyword evidence="2" id="KW-1185">Reference proteome</keyword>
<comment type="caution">
    <text evidence="1">The sequence shown here is derived from an EMBL/GenBank/DDBJ whole genome shotgun (WGS) entry which is preliminary data.</text>
</comment>